<sequence length="98" mass="11293">MLSNTMDFVPVSTVDVEAVVGRTATLPCDIEPDSNEDRVYMVLWFRHAGGKPLYRTNYVHQRNFDKKLRRHTILDTEAKAIVFVVFYLYFGHASRLAA</sequence>
<gene>
    <name evidence="1" type="ORF">EEDITHA_LOCUS11048</name>
</gene>
<keyword evidence="2" id="KW-1185">Reference proteome</keyword>
<dbReference type="AlphaFoldDB" id="A0AAU9UCR4"/>
<dbReference type="Gene3D" id="2.60.40.10">
    <property type="entry name" value="Immunoglobulins"/>
    <property type="match status" value="1"/>
</dbReference>
<evidence type="ECO:0000313" key="2">
    <source>
        <dbReference type="Proteomes" id="UP001153954"/>
    </source>
</evidence>
<evidence type="ECO:0008006" key="3">
    <source>
        <dbReference type="Google" id="ProtNLM"/>
    </source>
</evidence>
<accession>A0AAU9UCR4</accession>
<dbReference type="InterPro" id="IPR036179">
    <property type="entry name" value="Ig-like_dom_sf"/>
</dbReference>
<evidence type="ECO:0000313" key="1">
    <source>
        <dbReference type="EMBL" id="CAH2095617.1"/>
    </source>
</evidence>
<dbReference type="EMBL" id="CAKOGL010000015">
    <property type="protein sequence ID" value="CAH2095617.1"/>
    <property type="molecule type" value="Genomic_DNA"/>
</dbReference>
<organism evidence="1 2">
    <name type="scientific">Euphydryas editha</name>
    <name type="common">Edith's checkerspot</name>
    <dbReference type="NCBI Taxonomy" id="104508"/>
    <lineage>
        <taxon>Eukaryota</taxon>
        <taxon>Metazoa</taxon>
        <taxon>Ecdysozoa</taxon>
        <taxon>Arthropoda</taxon>
        <taxon>Hexapoda</taxon>
        <taxon>Insecta</taxon>
        <taxon>Pterygota</taxon>
        <taxon>Neoptera</taxon>
        <taxon>Endopterygota</taxon>
        <taxon>Lepidoptera</taxon>
        <taxon>Glossata</taxon>
        <taxon>Ditrysia</taxon>
        <taxon>Papilionoidea</taxon>
        <taxon>Nymphalidae</taxon>
        <taxon>Nymphalinae</taxon>
        <taxon>Euphydryas</taxon>
    </lineage>
</organism>
<reference evidence="1" key="1">
    <citation type="submission" date="2022-03" db="EMBL/GenBank/DDBJ databases">
        <authorList>
            <person name="Tunstrom K."/>
        </authorList>
    </citation>
    <scope>NUCLEOTIDE SEQUENCE</scope>
</reference>
<proteinExistence type="predicted"/>
<protein>
    <recommendedName>
        <fullName evidence="3">Ig-like domain-containing protein</fullName>
    </recommendedName>
</protein>
<dbReference type="Proteomes" id="UP001153954">
    <property type="component" value="Unassembled WGS sequence"/>
</dbReference>
<name>A0AAU9UCR4_EUPED</name>
<dbReference type="SUPFAM" id="SSF48726">
    <property type="entry name" value="Immunoglobulin"/>
    <property type="match status" value="1"/>
</dbReference>
<dbReference type="InterPro" id="IPR013783">
    <property type="entry name" value="Ig-like_fold"/>
</dbReference>
<comment type="caution">
    <text evidence="1">The sequence shown here is derived from an EMBL/GenBank/DDBJ whole genome shotgun (WGS) entry which is preliminary data.</text>
</comment>